<name>A0A8X7CH73_9ARAC</name>
<gene>
    <name evidence="2" type="ORF">TNIN_317421</name>
</gene>
<evidence type="ECO:0000313" key="3">
    <source>
        <dbReference type="Proteomes" id="UP000886998"/>
    </source>
</evidence>
<organism evidence="2 3">
    <name type="scientific">Trichonephila inaurata madagascariensis</name>
    <dbReference type="NCBI Taxonomy" id="2747483"/>
    <lineage>
        <taxon>Eukaryota</taxon>
        <taxon>Metazoa</taxon>
        <taxon>Ecdysozoa</taxon>
        <taxon>Arthropoda</taxon>
        <taxon>Chelicerata</taxon>
        <taxon>Arachnida</taxon>
        <taxon>Araneae</taxon>
        <taxon>Araneomorphae</taxon>
        <taxon>Entelegynae</taxon>
        <taxon>Araneoidea</taxon>
        <taxon>Nephilidae</taxon>
        <taxon>Trichonephila</taxon>
        <taxon>Trichonephila inaurata</taxon>
    </lineage>
</organism>
<keyword evidence="3" id="KW-1185">Reference proteome</keyword>
<evidence type="ECO:0000313" key="2">
    <source>
        <dbReference type="EMBL" id="GFY66651.1"/>
    </source>
</evidence>
<sequence>MRGSEGRTELLRGSRPTFPDVRGQVEDIILGNRDAKLASDPHTQPETGAVTFNIRHLSRKLGGPMRGSEDPNCCAEARPTFPDVRGPG</sequence>
<protein>
    <submittedName>
        <fullName evidence="2">Uncharacterized protein</fullName>
    </submittedName>
</protein>
<accession>A0A8X7CH73</accession>
<feature type="region of interest" description="Disordered" evidence="1">
    <location>
        <begin position="61"/>
        <end position="88"/>
    </location>
</feature>
<dbReference type="Proteomes" id="UP000886998">
    <property type="component" value="Unassembled WGS sequence"/>
</dbReference>
<comment type="caution">
    <text evidence="2">The sequence shown here is derived from an EMBL/GenBank/DDBJ whole genome shotgun (WGS) entry which is preliminary data.</text>
</comment>
<dbReference type="AlphaFoldDB" id="A0A8X7CH73"/>
<reference evidence="2" key="1">
    <citation type="submission" date="2020-08" db="EMBL/GenBank/DDBJ databases">
        <title>Multicomponent nature underlies the extraordinary mechanical properties of spider dragline silk.</title>
        <authorList>
            <person name="Kono N."/>
            <person name="Nakamura H."/>
            <person name="Mori M."/>
            <person name="Yoshida Y."/>
            <person name="Ohtoshi R."/>
            <person name="Malay A.D."/>
            <person name="Moran D.A.P."/>
            <person name="Tomita M."/>
            <person name="Numata K."/>
            <person name="Arakawa K."/>
        </authorList>
    </citation>
    <scope>NUCLEOTIDE SEQUENCE</scope>
</reference>
<evidence type="ECO:0000256" key="1">
    <source>
        <dbReference type="SAM" id="MobiDB-lite"/>
    </source>
</evidence>
<dbReference type="EMBL" id="BMAV01016169">
    <property type="protein sequence ID" value="GFY66651.1"/>
    <property type="molecule type" value="Genomic_DNA"/>
</dbReference>
<proteinExistence type="predicted"/>